<dbReference type="EMBL" id="JAGRPV010000001">
    <property type="protein sequence ID" value="MDI4648024.1"/>
    <property type="molecule type" value="Genomic_DNA"/>
</dbReference>
<dbReference type="Pfam" id="PF06695">
    <property type="entry name" value="Sm_multidrug_ex"/>
    <property type="match status" value="1"/>
</dbReference>
<proteinExistence type="predicted"/>
<keyword evidence="1" id="KW-0812">Transmembrane</keyword>
<dbReference type="Proteomes" id="UP001161691">
    <property type="component" value="Unassembled WGS sequence"/>
</dbReference>
<reference evidence="2" key="1">
    <citation type="submission" date="2023-04" db="EMBL/GenBank/DDBJ databases">
        <title>Comparative genomic analysis of Cohnella hashimotonis sp. nov., isolated from the International Space Station.</title>
        <authorList>
            <person name="Venkateswaran K."/>
            <person name="Simpson A."/>
        </authorList>
    </citation>
    <scope>NUCLEOTIDE SEQUENCE</scope>
    <source>
        <strain evidence="2">F6_2S_P_1</strain>
    </source>
</reference>
<comment type="caution">
    <text evidence="2">The sequence shown here is derived from an EMBL/GenBank/DDBJ whole genome shotgun (WGS) entry which is preliminary data.</text>
</comment>
<feature type="transmembrane region" description="Helical" evidence="1">
    <location>
        <begin position="104"/>
        <end position="125"/>
    </location>
</feature>
<keyword evidence="3" id="KW-1185">Reference proteome</keyword>
<keyword evidence="1" id="KW-0472">Membrane</keyword>
<sequence>MTKDMLKFVVEHLKDWDPLLQYAGILLVAGIPFAEAMLATMAGTVLELPVVWILLLGFVGNLLSVLTIVAPFHALFRWLRNRPNKKSGFVHRRSERAREIFDKYGVPGLALISPLIASGHIAAFTSLAAGTGKRKVIVWHIVSIAVYSVVGLAVGLFLKTKLIE</sequence>
<dbReference type="RefSeq" id="WP_282910762.1">
    <property type="nucleotide sequence ID" value="NZ_JAGRPV010000001.1"/>
</dbReference>
<feature type="transmembrane region" description="Helical" evidence="1">
    <location>
        <begin position="52"/>
        <end position="76"/>
    </location>
</feature>
<feature type="transmembrane region" description="Helical" evidence="1">
    <location>
        <begin position="20"/>
        <end position="46"/>
    </location>
</feature>
<name>A0ABT6TQ29_9BACL</name>
<keyword evidence="1" id="KW-1133">Transmembrane helix</keyword>
<evidence type="ECO:0000313" key="2">
    <source>
        <dbReference type="EMBL" id="MDI4648024.1"/>
    </source>
</evidence>
<dbReference type="InterPro" id="IPR009577">
    <property type="entry name" value="Sm_multidrug_ex"/>
</dbReference>
<accession>A0ABT6TQ29</accession>
<evidence type="ECO:0000256" key="1">
    <source>
        <dbReference type="SAM" id="Phobius"/>
    </source>
</evidence>
<organism evidence="2 3">
    <name type="scientific">Cohnella hashimotonis</name>
    <dbReference type="NCBI Taxonomy" id="2826895"/>
    <lineage>
        <taxon>Bacteria</taxon>
        <taxon>Bacillati</taxon>
        <taxon>Bacillota</taxon>
        <taxon>Bacilli</taxon>
        <taxon>Bacillales</taxon>
        <taxon>Paenibacillaceae</taxon>
        <taxon>Cohnella</taxon>
    </lineage>
</organism>
<evidence type="ECO:0000313" key="3">
    <source>
        <dbReference type="Proteomes" id="UP001161691"/>
    </source>
</evidence>
<feature type="transmembrane region" description="Helical" evidence="1">
    <location>
        <begin position="137"/>
        <end position="158"/>
    </location>
</feature>
<gene>
    <name evidence="2" type="ORF">KB449_23940</name>
</gene>
<protein>
    <submittedName>
        <fullName evidence="2">Small multi-drug export protein</fullName>
    </submittedName>
</protein>